<reference evidence="1" key="1">
    <citation type="submission" date="2022-08" db="EMBL/GenBank/DDBJ databases">
        <title>Genome Sequence of Fusarium decemcellulare.</title>
        <authorList>
            <person name="Buettner E."/>
        </authorList>
    </citation>
    <scope>NUCLEOTIDE SEQUENCE</scope>
    <source>
        <strain evidence="1">Babe19</strain>
    </source>
</reference>
<sequence>MALLKDLESSLSSGLIAQHLDLAKLRDVSPKDLAVGSLLIIAIFLTGFYLVPLVQSFLFSPLRKIPGPLLARVTRWWEYRLVTKGDSNLQYIHLHKKYGPVVRVGPNRYSVSQPKDVKAIYELGGKFTKSDYYKPLLNPKPDEQNIFPIQDNERHKERRRRISPLYTMSSMVSYEPAVDGMTNVCIRKLYQFAEEGRLIDIPHWMQYYAFDVIGEITFNKSFNMMENEGDTTGMIPGIREANDFLAFLGVVPNLVPWVLGLKAVLGRKSNTSVLVSYTFGQINKNREANAHSTTKDTKKYDTFLKKVLDMEAEGRLKLPNVLDACGSNIGAGSDTTAVTLSSALYYLYSNPEKLEKLRQEIDSKAADSSISDPVTFQEAQNMTYLQAVMKESLRLHPAVGTILPRVVPRGGMELSGHYFPEGTEVGVNAWVLHYSKDIYGPDPEVFRPERWIGDEKTSIMDSMMFAFGAGSRTCIGRNISLLEMTKVIPQIVRKFDLVLEHPGKPMDTTCAWFVYPHYNGRFKVRGTKTSA</sequence>
<organism evidence="1 2">
    <name type="scientific">Fusarium decemcellulare</name>
    <dbReference type="NCBI Taxonomy" id="57161"/>
    <lineage>
        <taxon>Eukaryota</taxon>
        <taxon>Fungi</taxon>
        <taxon>Dikarya</taxon>
        <taxon>Ascomycota</taxon>
        <taxon>Pezizomycotina</taxon>
        <taxon>Sordariomycetes</taxon>
        <taxon>Hypocreomycetidae</taxon>
        <taxon>Hypocreales</taxon>
        <taxon>Nectriaceae</taxon>
        <taxon>Fusarium</taxon>
        <taxon>Fusarium decemcellulare species complex</taxon>
    </lineage>
</organism>
<protein>
    <submittedName>
        <fullName evidence="1">Uncharacterized protein</fullName>
    </submittedName>
</protein>
<dbReference type="Proteomes" id="UP001148629">
    <property type="component" value="Unassembled WGS sequence"/>
</dbReference>
<proteinExistence type="predicted"/>
<dbReference type="EMBL" id="JANRMS010000071">
    <property type="protein sequence ID" value="KAJ3547680.1"/>
    <property type="molecule type" value="Genomic_DNA"/>
</dbReference>
<keyword evidence="2" id="KW-1185">Reference proteome</keyword>
<accession>A0ACC1SWB9</accession>
<evidence type="ECO:0000313" key="2">
    <source>
        <dbReference type="Proteomes" id="UP001148629"/>
    </source>
</evidence>
<evidence type="ECO:0000313" key="1">
    <source>
        <dbReference type="EMBL" id="KAJ3547680.1"/>
    </source>
</evidence>
<gene>
    <name evidence="1" type="ORF">NM208_g1391</name>
</gene>
<name>A0ACC1SWB9_9HYPO</name>
<comment type="caution">
    <text evidence="1">The sequence shown here is derived from an EMBL/GenBank/DDBJ whole genome shotgun (WGS) entry which is preliminary data.</text>
</comment>